<dbReference type="Proteomes" id="UP000030700">
    <property type="component" value="Unassembled WGS sequence"/>
</dbReference>
<gene>
    <name evidence="4" type="ORF">U14_03536</name>
</gene>
<reference evidence="4" key="1">
    <citation type="journal article" date="2015" name="PeerJ">
        <title>First genomic representation of candidate bacterial phylum KSB3 points to enhanced environmental sensing as a trigger of wastewater bulking.</title>
        <authorList>
            <person name="Sekiguchi Y."/>
            <person name="Ohashi A."/>
            <person name="Parks D.H."/>
            <person name="Yamauchi T."/>
            <person name="Tyson G.W."/>
            <person name="Hugenholtz P."/>
        </authorList>
    </citation>
    <scope>NUCLEOTIDE SEQUENCE [LARGE SCALE GENOMIC DNA]</scope>
</reference>
<sequence length="156" mass="17535">MDVRIRTATQADAAGIASIIREMGWFVSVNAETEAETVERITAVFEKAENSSSYVAFVAETAEEIVGFAALHVLPYLIHTGNDGYLSELFIRESARGQGVGTALLQTVQDEARRRGCFRLRLINVKTRDSYQRGFYAKNGWEEWPDAATFVYRMDK</sequence>
<dbReference type="Pfam" id="PF00583">
    <property type="entry name" value="Acetyltransf_1"/>
    <property type="match status" value="1"/>
</dbReference>
<accession>A0A081BPG9</accession>
<keyword evidence="2" id="KW-0012">Acyltransferase</keyword>
<dbReference type="PANTHER" id="PTHR43877">
    <property type="entry name" value="AMINOALKYLPHOSPHONATE N-ACETYLTRANSFERASE-RELATED-RELATED"/>
    <property type="match status" value="1"/>
</dbReference>
<protein>
    <recommendedName>
        <fullName evidence="3">N-acetyltransferase domain-containing protein</fullName>
    </recommendedName>
</protein>
<feature type="domain" description="N-acetyltransferase" evidence="3">
    <location>
        <begin position="3"/>
        <end position="156"/>
    </location>
</feature>
<evidence type="ECO:0000256" key="1">
    <source>
        <dbReference type="ARBA" id="ARBA00022679"/>
    </source>
</evidence>
<dbReference type="InterPro" id="IPR050832">
    <property type="entry name" value="Bact_Acetyltransf"/>
</dbReference>
<dbReference type="AlphaFoldDB" id="A0A081BPG9"/>
<dbReference type="EMBL" id="DF820458">
    <property type="protein sequence ID" value="GAK52285.1"/>
    <property type="molecule type" value="Genomic_DNA"/>
</dbReference>
<dbReference type="SUPFAM" id="SSF55729">
    <property type="entry name" value="Acyl-CoA N-acyltransferases (Nat)"/>
    <property type="match status" value="1"/>
</dbReference>
<evidence type="ECO:0000313" key="5">
    <source>
        <dbReference type="Proteomes" id="UP000030700"/>
    </source>
</evidence>
<dbReference type="HOGENOM" id="CLU_141663_0_0_0"/>
<dbReference type="STRING" id="1499966.U14_03536"/>
<proteinExistence type="predicted"/>
<dbReference type="InterPro" id="IPR000182">
    <property type="entry name" value="GNAT_dom"/>
</dbReference>
<name>A0A081BPG9_9BACT</name>
<evidence type="ECO:0000256" key="2">
    <source>
        <dbReference type="ARBA" id="ARBA00023315"/>
    </source>
</evidence>
<dbReference type="InterPro" id="IPR016181">
    <property type="entry name" value="Acyl_CoA_acyltransferase"/>
</dbReference>
<dbReference type="CDD" id="cd04301">
    <property type="entry name" value="NAT_SF"/>
    <property type="match status" value="1"/>
</dbReference>
<dbReference type="GO" id="GO:0016747">
    <property type="term" value="F:acyltransferase activity, transferring groups other than amino-acyl groups"/>
    <property type="evidence" value="ECO:0007669"/>
    <property type="project" value="InterPro"/>
</dbReference>
<dbReference type="PROSITE" id="PS51186">
    <property type="entry name" value="GNAT"/>
    <property type="match status" value="1"/>
</dbReference>
<organism evidence="4">
    <name type="scientific">Candidatus Moduliflexus flocculans</name>
    <dbReference type="NCBI Taxonomy" id="1499966"/>
    <lineage>
        <taxon>Bacteria</taxon>
        <taxon>Candidatus Moduliflexota</taxon>
        <taxon>Candidatus Moduliflexia</taxon>
        <taxon>Candidatus Moduliflexales</taxon>
        <taxon>Candidatus Moduliflexaceae</taxon>
    </lineage>
</organism>
<evidence type="ECO:0000313" key="4">
    <source>
        <dbReference type="EMBL" id="GAK52285.1"/>
    </source>
</evidence>
<evidence type="ECO:0000259" key="3">
    <source>
        <dbReference type="PROSITE" id="PS51186"/>
    </source>
</evidence>
<keyword evidence="1" id="KW-0808">Transferase</keyword>
<keyword evidence="5" id="KW-1185">Reference proteome</keyword>
<dbReference type="Gene3D" id="3.40.630.30">
    <property type="match status" value="1"/>
</dbReference>